<name>A0A0N7HJ29_9RHOB</name>
<dbReference type="InterPro" id="IPR050090">
    <property type="entry name" value="Tyrosine_recombinase_XerCD"/>
</dbReference>
<dbReference type="OrthoDB" id="102994at2"/>
<dbReference type="KEGG" id="cmar:IMCC12053_2922"/>
<keyword evidence="3" id="KW-0238">DNA-binding</keyword>
<dbReference type="InterPro" id="IPR002104">
    <property type="entry name" value="Integrase_catalytic"/>
</dbReference>
<evidence type="ECO:0000256" key="4">
    <source>
        <dbReference type="ARBA" id="ARBA00023172"/>
    </source>
</evidence>
<evidence type="ECO:0000256" key="1">
    <source>
        <dbReference type="ARBA" id="ARBA00008857"/>
    </source>
</evidence>
<dbReference type="PROSITE" id="PS51898">
    <property type="entry name" value="TYR_RECOMBINASE"/>
    <property type="match status" value="1"/>
</dbReference>
<dbReference type="InterPro" id="IPR010998">
    <property type="entry name" value="Integrase_recombinase_N"/>
</dbReference>
<comment type="similarity">
    <text evidence="1">Belongs to the 'phage' integrase family.</text>
</comment>
<dbReference type="EMBL" id="CP012023">
    <property type="protein sequence ID" value="ALI56869.1"/>
    <property type="molecule type" value="Genomic_DNA"/>
</dbReference>
<dbReference type="Pfam" id="PF00589">
    <property type="entry name" value="Phage_integrase"/>
    <property type="match status" value="1"/>
</dbReference>
<accession>A0A0N7HJ29</accession>
<dbReference type="Proteomes" id="UP000064920">
    <property type="component" value="Chromosome"/>
</dbReference>
<keyword evidence="4" id="KW-0233">DNA recombination</keyword>
<dbReference type="GO" id="GO:0006310">
    <property type="term" value="P:DNA recombination"/>
    <property type="evidence" value="ECO:0007669"/>
    <property type="project" value="UniProtKB-KW"/>
</dbReference>
<dbReference type="GO" id="GO:0015074">
    <property type="term" value="P:DNA integration"/>
    <property type="evidence" value="ECO:0007669"/>
    <property type="project" value="UniProtKB-KW"/>
</dbReference>
<evidence type="ECO:0000313" key="6">
    <source>
        <dbReference type="Proteomes" id="UP000064920"/>
    </source>
</evidence>
<gene>
    <name evidence="5" type="ORF">IMCC12053_2922</name>
</gene>
<keyword evidence="2" id="KW-0229">DNA integration</keyword>
<protein>
    <submittedName>
        <fullName evidence="5">Site-specific recombinase, phage integrase family</fullName>
    </submittedName>
</protein>
<evidence type="ECO:0000256" key="2">
    <source>
        <dbReference type="ARBA" id="ARBA00022908"/>
    </source>
</evidence>
<organism evidence="5 6">
    <name type="scientific">Celeribacter marinus</name>
    <dbReference type="NCBI Taxonomy" id="1397108"/>
    <lineage>
        <taxon>Bacteria</taxon>
        <taxon>Pseudomonadati</taxon>
        <taxon>Pseudomonadota</taxon>
        <taxon>Alphaproteobacteria</taxon>
        <taxon>Rhodobacterales</taxon>
        <taxon>Roseobacteraceae</taxon>
        <taxon>Celeribacter</taxon>
    </lineage>
</organism>
<dbReference type="PANTHER" id="PTHR30349:SF41">
    <property type="entry name" value="INTEGRASE_RECOMBINASE PROTEIN MJ0367-RELATED"/>
    <property type="match status" value="1"/>
</dbReference>
<dbReference type="AlphaFoldDB" id="A0A0N7HJ29"/>
<dbReference type="Gene3D" id="1.10.150.130">
    <property type="match status" value="1"/>
</dbReference>
<dbReference type="InterPro" id="IPR011010">
    <property type="entry name" value="DNA_brk_join_enz"/>
</dbReference>
<dbReference type="PANTHER" id="PTHR30349">
    <property type="entry name" value="PHAGE INTEGRASE-RELATED"/>
    <property type="match status" value="1"/>
</dbReference>
<dbReference type="GO" id="GO:0003677">
    <property type="term" value="F:DNA binding"/>
    <property type="evidence" value="ECO:0007669"/>
    <property type="project" value="UniProtKB-KW"/>
</dbReference>
<keyword evidence="6" id="KW-1185">Reference proteome</keyword>
<sequence>MRQLRDDTHLILDGEVRVYRRERSKRWQAAFVIDGHTIRISTGKRDLAEAKEYARDTFLEYKFRHKNDLPVVTKKFSDVAKLAIADMRKQLDASLGRKVFADYIVCVERYLIPFFGAQYVTTIDYEKVQQFYEWRRAKMGREPKASTLNTHNSAMNRVFEEAVARGFIAHKNVPLLVNRGEKSERRPDFTREEYATLIRKLPSWIDAGKAGKPTDMRHLMRDYVLIMANTGMRHGTEALNLRWKHVTLFEEKDLQYLEMSVSGKTGRRDIICRSGTINYLKRIHERSDDIRHVPFEDLLKQPVDLPVFRLPDGTVSKNIHQTFRKFLTDTGLITCPRTGQNRTLYSLRHTYATFALLNDGMDIHALAVQMGTSIGMIERHYSHLTPRLKKDMLTGKRYELSRDEFEDQHAISE</sequence>
<dbReference type="Gene3D" id="1.10.443.10">
    <property type="entry name" value="Intergrase catalytic core"/>
    <property type="match status" value="1"/>
</dbReference>
<dbReference type="SUPFAM" id="SSF56349">
    <property type="entry name" value="DNA breaking-rejoining enzymes"/>
    <property type="match status" value="1"/>
</dbReference>
<reference evidence="5 6" key="1">
    <citation type="submission" date="2015-05" db="EMBL/GenBank/DDBJ databases">
        <authorList>
            <person name="Wang D.B."/>
            <person name="Wang M."/>
        </authorList>
    </citation>
    <scope>NUCLEOTIDE SEQUENCE [LARGE SCALE GENOMIC DNA]</scope>
    <source>
        <strain evidence="5 6">IMCC 12053</strain>
    </source>
</reference>
<proteinExistence type="inferred from homology"/>
<evidence type="ECO:0000256" key="3">
    <source>
        <dbReference type="ARBA" id="ARBA00023125"/>
    </source>
</evidence>
<evidence type="ECO:0000313" key="5">
    <source>
        <dbReference type="EMBL" id="ALI56869.1"/>
    </source>
</evidence>
<dbReference type="STRING" id="1397108.IMCC12053_2922"/>
<dbReference type="PATRIC" id="fig|1397108.4.peg.2995"/>
<dbReference type="RefSeq" id="WP_062220188.1">
    <property type="nucleotide sequence ID" value="NZ_CP012023.1"/>
</dbReference>
<dbReference type="InterPro" id="IPR013762">
    <property type="entry name" value="Integrase-like_cat_sf"/>
</dbReference>